<feature type="region of interest" description="Disordered" evidence="1">
    <location>
        <begin position="786"/>
        <end position="971"/>
    </location>
</feature>
<dbReference type="CDD" id="cd08824">
    <property type="entry name" value="LOTUS"/>
    <property type="match status" value="2"/>
</dbReference>
<dbReference type="Gene3D" id="3.30.420.610">
    <property type="entry name" value="LOTUS domain-like"/>
    <property type="match status" value="2"/>
</dbReference>
<feature type="compositionally biased region" description="Basic and acidic residues" evidence="1">
    <location>
        <begin position="886"/>
        <end position="896"/>
    </location>
</feature>
<reference evidence="3" key="1">
    <citation type="submission" date="2024-03" db="EMBL/GenBank/DDBJ databases">
        <title>WGS assembly of Saponaria officinalis var. Norfolk2.</title>
        <authorList>
            <person name="Jenkins J."/>
            <person name="Shu S."/>
            <person name="Grimwood J."/>
            <person name="Barry K."/>
            <person name="Goodstein D."/>
            <person name="Schmutz J."/>
            <person name="Leebens-Mack J."/>
            <person name="Osbourn A."/>
        </authorList>
    </citation>
    <scope>NUCLEOTIDE SEQUENCE [LARGE SCALE GENOMIC DNA]</scope>
    <source>
        <strain evidence="3">JIC</strain>
    </source>
</reference>
<dbReference type="InterPro" id="IPR024768">
    <property type="entry name" value="Marf1"/>
</dbReference>
<dbReference type="PANTHER" id="PTHR14379">
    <property type="entry name" value="LIMKAIN B LKAP"/>
    <property type="match status" value="1"/>
</dbReference>
<protein>
    <recommendedName>
        <fullName evidence="2">HTH OST-type domain-containing protein</fullName>
    </recommendedName>
</protein>
<feature type="region of interest" description="Disordered" evidence="1">
    <location>
        <begin position="455"/>
        <end position="500"/>
    </location>
</feature>
<evidence type="ECO:0000313" key="3">
    <source>
        <dbReference type="EMBL" id="KAK9678727.1"/>
    </source>
</evidence>
<dbReference type="GO" id="GO:0005777">
    <property type="term" value="C:peroxisome"/>
    <property type="evidence" value="ECO:0007669"/>
    <property type="project" value="InterPro"/>
</dbReference>
<keyword evidence="4" id="KW-1185">Reference proteome</keyword>
<feature type="region of interest" description="Disordered" evidence="1">
    <location>
        <begin position="376"/>
        <end position="433"/>
    </location>
</feature>
<dbReference type="Pfam" id="PF01936">
    <property type="entry name" value="NYN"/>
    <property type="match status" value="1"/>
</dbReference>
<evidence type="ECO:0000256" key="1">
    <source>
        <dbReference type="SAM" id="MobiDB-lite"/>
    </source>
</evidence>
<comment type="caution">
    <text evidence="3">The sequence shown here is derived from an EMBL/GenBank/DDBJ whole genome shotgun (WGS) entry which is preliminary data.</text>
</comment>
<evidence type="ECO:0000313" key="4">
    <source>
        <dbReference type="Proteomes" id="UP001443914"/>
    </source>
</evidence>
<name>A0AAW1HQQ7_SAPOF</name>
<dbReference type="PROSITE" id="PS51644">
    <property type="entry name" value="HTH_OST"/>
    <property type="match status" value="2"/>
</dbReference>
<dbReference type="PANTHER" id="PTHR14379:SF6">
    <property type="entry name" value="EMB|CAB71880.1"/>
    <property type="match status" value="1"/>
</dbReference>
<feature type="domain" description="HTH OST-type" evidence="2">
    <location>
        <begin position="706"/>
        <end position="779"/>
    </location>
</feature>
<proteinExistence type="predicted"/>
<feature type="compositionally biased region" description="Basic and acidic residues" evidence="1">
    <location>
        <begin position="472"/>
        <end position="491"/>
    </location>
</feature>
<dbReference type="Proteomes" id="UP001443914">
    <property type="component" value="Unassembled WGS sequence"/>
</dbReference>
<organism evidence="3 4">
    <name type="scientific">Saponaria officinalis</name>
    <name type="common">Common soapwort</name>
    <name type="synonym">Lychnis saponaria</name>
    <dbReference type="NCBI Taxonomy" id="3572"/>
    <lineage>
        <taxon>Eukaryota</taxon>
        <taxon>Viridiplantae</taxon>
        <taxon>Streptophyta</taxon>
        <taxon>Embryophyta</taxon>
        <taxon>Tracheophyta</taxon>
        <taxon>Spermatophyta</taxon>
        <taxon>Magnoliopsida</taxon>
        <taxon>eudicotyledons</taxon>
        <taxon>Gunneridae</taxon>
        <taxon>Pentapetalae</taxon>
        <taxon>Caryophyllales</taxon>
        <taxon>Caryophyllaceae</taxon>
        <taxon>Caryophylleae</taxon>
        <taxon>Saponaria</taxon>
    </lineage>
</organism>
<dbReference type="Pfam" id="PF12872">
    <property type="entry name" value="OST-HTH"/>
    <property type="match status" value="2"/>
</dbReference>
<dbReference type="CDD" id="cd10910">
    <property type="entry name" value="PIN_limkain_b1_N_like"/>
    <property type="match status" value="1"/>
</dbReference>
<feature type="region of interest" description="Disordered" evidence="1">
    <location>
        <begin position="535"/>
        <end position="572"/>
    </location>
</feature>
<feature type="compositionally biased region" description="Polar residues" evidence="1">
    <location>
        <begin position="461"/>
        <end position="471"/>
    </location>
</feature>
<feature type="compositionally biased region" description="Basic and acidic residues" evidence="1">
    <location>
        <begin position="376"/>
        <end position="396"/>
    </location>
</feature>
<dbReference type="GO" id="GO:0010468">
    <property type="term" value="P:regulation of gene expression"/>
    <property type="evidence" value="ECO:0007669"/>
    <property type="project" value="InterPro"/>
</dbReference>
<dbReference type="InterPro" id="IPR025605">
    <property type="entry name" value="OST-HTH/LOTUS_dom"/>
</dbReference>
<sequence>MNTLTSRTKPISKFIIPTTKTLYISLFSTSSSSPSPSSSSYRRQDEESRGVRVSVWWDIENCGVPNGVNVFRIAHSITSAVRANGIKGPVQITAFGDIFCLNRANQEALSCTGVNLIHIPNGGKNSADRSLLVDLMYWVSQNPPPAHIFLISGDKDFAGILHKLRMTNYNILLAARVEKHTSGVLYSAASIMWYWNELAKGENLSGKHFNQPPDGPFNSWYGHYRGPLEDPFAVFEQQKYTEAEDSSNSEQSSETKLRPVPMAVLRQLRRVVNSHPEGLNITDLRDHLIKSKVPMDKDFYGHKKFSRFLMALPRIVKVESQADGKFFLQPASSAAAKSVDSNDVSAQAVTVNGNKKVLLTAKTSGETPTITRMVDVSEKPSDEIPEKKEDEKKISVEEMPAEETFEKTVLDGSVVDNDTASMTPKEEDDSKQQSGFFKKIWTKLFTRSVDAEQMGDDGVKRSSTLNASSEKSVSEDEQIKSNSENEVRDPPRSSSNTELNLVAKADTIEESEANKGFIAKMLNWCKFWKNETGSDKSIEIPDEKPNTIEEETRKSDDAPHSKNLDDDDASHTRKPELFTKDSFWIALRSFFGTHRGSDIVLNSSSREQIGERLQKEGPLFLQPLQAIDIRHLVDLLFTEKKWIQEFPTKHPRFRLGSLYEDSSTPIPHNTTGLSSIFLNSDSRNNPQLRVSSVVHKKPAEKTRTEVLTDCQKFLDEILSQYPDGFNVSLFKRQFLEKYGYALDHQKLGYPKLVSLLQMIPGVKVESTRIFPDNVVYSPGIQSLGPKEKWISSDSEMSDSAQKDDDVESPWEELGPVAKAELGKDEAKSSVHDTNGVYEPSVIEDDEFSDTEGDADAVKADEQRKSKADEEDSSLLQILDSWYSPKTETHPRDHGSDPEGSPDSSEDETNNPSGSLGVDNKGQPSYAANNGRKHRSTKSYSFVVQGTESKKGKLIDGILGSLKKSGESRVHG</sequence>
<dbReference type="Gene3D" id="3.40.50.1010">
    <property type="entry name" value="5'-nuclease"/>
    <property type="match status" value="1"/>
</dbReference>
<evidence type="ECO:0000259" key="2">
    <source>
        <dbReference type="PROSITE" id="PS51644"/>
    </source>
</evidence>
<dbReference type="EMBL" id="JBDFQZ010000011">
    <property type="protein sequence ID" value="KAK9678727.1"/>
    <property type="molecule type" value="Genomic_DNA"/>
</dbReference>
<feature type="domain" description="HTH OST-type" evidence="2">
    <location>
        <begin position="260"/>
        <end position="332"/>
    </location>
</feature>
<dbReference type="InterPro" id="IPR021139">
    <property type="entry name" value="NYN"/>
</dbReference>
<feature type="compositionally biased region" description="Basic and acidic residues" evidence="1">
    <location>
        <begin position="855"/>
        <end position="867"/>
    </location>
</feature>
<dbReference type="GO" id="GO:0004540">
    <property type="term" value="F:RNA nuclease activity"/>
    <property type="evidence" value="ECO:0007669"/>
    <property type="project" value="InterPro"/>
</dbReference>
<accession>A0AAW1HQQ7</accession>
<feature type="compositionally biased region" description="Basic and acidic residues" evidence="1">
    <location>
        <begin position="820"/>
        <end position="830"/>
    </location>
</feature>
<dbReference type="AlphaFoldDB" id="A0AAW1HQQ7"/>
<feature type="compositionally biased region" description="Acidic residues" evidence="1">
    <location>
        <begin position="841"/>
        <end position="854"/>
    </location>
</feature>
<dbReference type="InterPro" id="IPR041966">
    <property type="entry name" value="LOTUS-like"/>
</dbReference>
<feature type="compositionally biased region" description="Polar residues" evidence="1">
    <location>
        <begin position="937"/>
        <end position="946"/>
    </location>
</feature>
<gene>
    <name evidence="3" type="ORF">RND81_11G229600</name>
</gene>